<organism evidence="1 2">
    <name type="scientific">Olsenella porci</name>
    <dbReference type="NCBI Taxonomy" id="2652279"/>
    <lineage>
        <taxon>Bacteria</taxon>
        <taxon>Bacillati</taxon>
        <taxon>Actinomycetota</taxon>
        <taxon>Coriobacteriia</taxon>
        <taxon>Coriobacteriales</taxon>
        <taxon>Atopobiaceae</taxon>
        <taxon>Olsenella</taxon>
    </lineage>
</organism>
<dbReference type="RefSeq" id="WP_154434255.1">
    <property type="nucleotide sequence ID" value="NZ_VUNC01000002.1"/>
</dbReference>
<dbReference type="AlphaFoldDB" id="A0A6N7XAA2"/>
<sequence length="143" mass="15936">MPTRILLDANMLVVLAYGAVDCSSLGSRRRVREYMPKDFDLVTDLVGRFRQAVVTPNVVTECSDLFHDADDGREKAWLKAFLQSDEVVRVEEYVPSRKAADLAQYEYLGVADCSLLSLVDDNTALLTTDAKLYYGQPGLTHTA</sequence>
<proteinExistence type="predicted"/>
<accession>A0A6N7XAA2</accession>
<evidence type="ECO:0008006" key="3">
    <source>
        <dbReference type="Google" id="ProtNLM"/>
    </source>
</evidence>
<reference evidence="1 2" key="1">
    <citation type="submission" date="2019-08" db="EMBL/GenBank/DDBJ databases">
        <title>In-depth cultivation of the pig gut microbiome towards novel bacterial diversity and tailored functional studies.</title>
        <authorList>
            <person name="Wylensek D."/>
            <person name="Hitch T.C.A."/>
            <person name="Clavel T."/>
        </authorList>
    </citation>
    <scope>NUCLEOTIDE SEQUENCE [LARGE SCALE GENOMIC DNA]</scope>
    <source>
        <strain evidence="1 2">CA-Schmier-601-WT-1</strain>
    </source>
</reference>
<keyword evidence="2" id="KW-1185">Reference proteome</keyword>
<name>A0A6N7XAA2_9ACTN</name>
<dbReference type="Proteomes" id="UP000469325">
    <property type="component" value="Unassembled WGS sequence"/>
</dbReference>
<gene>
    <name evidence="1" type="ORF">FYJ68_04180</name>
</gene>
<evidence type="ECO:0000313" key="1">
    <source>
        <dbReference type="EMBL" id="MST72307.1"/>
    </source>
</evidence>
<protein>
    <recommendedName>
        <fullName evidence="3">PIN domain-containing protein</fullName>
    </recommendedName>
</protein>
<evidence type="ECO:0000313" key="2">
    <source>
        <dbReference type="Proteomes" id="UP000469325"/>
    </source>
</evidence>
<dbReference type="EMBL" id="VUNC01000002">
    <property type="protein sequence ID" value="MST72307.1"/>
    <property type="molecule type" value="Genomic_DNA"/>
</dbReference>
<comment type="caution">
    <text evidence="1">The sequence shown here is derived from an EMBL/GenBank/DDBJ whole genome shotgun (WGS) entry which is preliminary data.</text>
</comment>